<dbReference type="Proteomes" id="UP000663623">
    <property type="component" value="Chromosome"/>
</dbReference>
<evidence type="ECO:0008006" key="7">
    <source>
        <dbReference type="Google" id="ProtNLM"/>
    </source>
</evidence>
<keyword evidence="2" id="KW-0540">Nuclease</keyword>
<dbReference type="Pfam" id="PF01934">
    <property type="entry name" value="HepT-like"/>
    <property type="match status" value="1"/>
</dbReference>
<dbReference type="NCBIfam" id="NF047751">
    <property type="entry name" value="HepT_toxin"/>
    <property type="match status" value="1"/>
</dbReference>
<dbReference type="Gene3D" id="1.20.120.580">
    <property type="entry name" value="bsu32300-like"/>
    <property type="match status" value="1"/>
</dbReference>
<keyword evidence="3" id="KW-0378">Hydrolase</keyword>
<dbReference type="InterPro" id="IPR008201">
    <property type="entry name" value="HepT-like"/>
</dbReference>
<evidence type="ECO:0000256" key="1">
    <source>
        <dbReference type="ARBA" id="ARBA00022649"/>
    </source>
</evidence>
<keyword evidence="1" id="KW-1277">Toxin-antitoxin system</keyword>
<comment type="similarity">
    <text evidence="4">Belongs to the HepT RNase toxin family.</text>
</comment>
<dbReference type="PANTHER" id="PTHR33397">
    <property type="entry name" value="UPF0331 PROTEIN YUTE"/>
    <property type="match status" value="1"/>
</dbReference>
<evidence type="ECO:0000256" key="2">
    <source>
        <dbReference type="ARBA" id="ARBA00022722"/>
    </source>
</evidence>
<proteinExistence type="inferred from homology"/>
<dbReference type="RefSeq" id="WP_207180636.1">
    <property type="nucleotide sequence ID" value="NZ_AP024480.1"/>
</dbReference>
<name>A0ABM7NJS2_9FIRM</name>
<protein>
    <recommendedName>
        <fullName evidence="7">DUF86 domain-containing protein</fullName>
    </recommendedName>
</protein>
<sequence>MQNNLDLDKISLKMKYIRECLSKLEQLKKLIYQDFIADFRNITSCKYLLQTSIEAIIDICNHIVSRKKLGKPSSYSDTIKILLENSYISTNLAEKLIRMVKFRNRIVHLYLEVDNQTLYEILQNNLGDFELFWNEISSKIFNEE</sequence>
<accession>A0ABM7NJS2</accession>
<reference evidence="5 6" key="1">
    <citation type="submission" date="2021-02" db="EMBL/GenBank/DDBJ databases">
        <title>Nitrogen-fixing ability and nitrogen fixation related genes of thermophilic fermentative bacteria in the genus Caldicellulosiruptor.</title>
        <authorList>
            <person name="Chen Y."/>
            <person name="Nishihara A."/>
            <person name="Haruta S."/>
        </authorList>
    </citation>
    <scope>NUCLEOTIDE SEQUENCE [LARGE SCALE GENOMIC DNA]</scope>
    <source>
        <strain evidence="5 6">YA01</strain>
    </source>
</reference>
<keyword evidence="6" id="KW-1185">Reference proteome</keyword>
<dbReference type="InterPro" id="IPR052379">
    <property type="entry name" value="Type_VII_TA_RNase"/>
</dbReference>
<dbReference type="InterPro" id="IPR037038">
    <property type="entry name" value="HepT-like_sf"/>
</dbReference>
<gene>
    <name evidence="5" type="ORF">CaldiYA01_03070</name>
</gene>
<evidence type="ECO:0000313" key="6">
    <source>
        <dbReference type="Proteomes" id="UP000663623"/>
    </source>
</evidence>
<dbReference type="EMBL" id="AP024480">
    <property type="protein sequence ID" value="BCS80347.1"/>
    <property type="molecule type" value="Genomic_DNA"/>
</dbReference>
<organism evidence="5 6">
    <name type="scientific">Caldicellulosiruptor diazotrophicus</name>
    <dbReference type="NCBI Taxonomy" id="2806205"/>
    <lineage>
        <taxon>Bacteria</taxon>
        <taxon>Bacillati</taxon>
        <taxon>Bacillota</taxon>
        <taxon>Bacillota incertae sedis</taxon>
        <taxon>Caldicellulosiruptorales</taxon>
        <taxon>Caldicellulosiruptoraceae</taxon>
        <taxon>Caldicellulosiruptor</taxon>
    </lineage>
</organism>
<evidence type="ECO:0000313" key="5">
    <source>
        <dbReference type="EMBL" id="BCS80347.1"/>
    </source>
</evidence>
<evidence type="ECO:0000256" key="4">
    <source>
        <dbReference type="ARBA" id="ARBA00024207"/>
    </source>
</evidence>
<dbReference type="PANTHER" id="PTHR33397:SF5">
    <property type="entry name" value="RNASE YUTE-RELATED"/>
    <property type="match status" value="1"/>
</dbReference>
<evidence type="ECO:0000256" key="3">
    <source>
        <dbReference type="ARBA" id="ARBA00022801"/>
    </source>
</evidence>